<accession>A0A916T8R6</accession>
<organism evidence="3 4">
    <name type="scientific">Sphingomonas metalli</name>
    <dbReference type="NCBI Taxonomy" id="1779358"/>
    <lineage>
        <taxon>Bacteria</taxon>
        <taxon>Pseudomonadati</taxon>
        <taxon>Pseudomonadota</taxon>
        <taxon>Alphaproteobacteria</taxon>
        <taxon>Sphingomonadales</taxon>
        <taxon>Sphingomonadaceae</taxon>
        <taxon>Sphingomonas</taxon>
    </lineage>
</organism>
<reference evidence="3" key="1">
    <citation type="journal article" date="2014" name="Int. J. Syst. Evol. Microbiol.">
        <title>Complete genome sequence of Corynebacterium casei LMG S-19264T (=DSM 44701T), isolated from a smear-ripened cheese.</title>
        <authorList>
            <consortium name="US DOE Joint Genome Institute (JGI-PGF)"/>
            <person name="Walter F."/>
            <person name="Albersmeier A."/>
            <person name="Kalinowski J."/>
            <person name="Ruckert C."/>
        </authorList>
    </citation>
    <scope>NUCLEOTIDE SEQUENCE</scope>
    <source>
        <strain evidence="3">CGMCC 1.15330</strain>
    </source>
</reference>
<keyword evidence="2" id="KW-1133">Transmembrane helix</keyword>
<comment type="caution">
    <text evidence="3">The sequence shown here is derived from an EMBL/GenBank/DDBJ whole genome shotgun (WGS) entry which is preliminary data.</text>
</comment>
<dbReference type="Proteomes" id="UP000623067">
    <property type="component" value="Unassembled WGS sequence"/>
</dbReference>
<protein>
    <submittedName>
        <fullName evidence="3">Uncharacterized protein</fullName>
    </submittedName>
</protein>
<dbReference type="RefSeq" id="WP_188659250.1">
    <property type="nucleotide sequence ID" value="NZ_BMIH01000003.1"/>
</dbReference>
<proteinExistence type="predicted"/>
<feature type="compositionally biased region" description="Basic and acidic residues" evidence="1">
    <location>
        <begin position="148"/>
        <end position="176"/>
    </location>
</feature>
<keyword evidence="2" id="KW-0812">Transmembrane</keyword>
<reference evidence="3" key="2">
    <citation type="submission" date="2020-09" db="EMBL/GenBank/DDBJ databases">
        <authorList>
            <person name="Sun Q."/>
            <person name="Zhou Y."/>
        </authorList>
    </citation>
    <scope>NUCLEOTIDE SEQUENCE</scope>
    <source>
        <strain evidence="3">CGMCC 1.15330</strain>
    </source>
</reference>
<name>A0A916T8R6_9SPHN</name>
<feature type="compositionally biased region" description="Basic and acidic residues" evidence="1">
    <location>
        <begin position="1"/>
        <end position="17"/>
    </location>
</feature>
<evidence type="ECO:0000313" key="4">
    <source>
        <dbReference type="Proteomes" id="UP000623067"/>
    </source>
</evidence>
<keyword evidence="4" id="KW-1185">Reference proteome</keyword>
<feature type="region of interest" description="Disordered" evidence="1">
    <location>
        <begin position="1"/>
        <end position="36"/>
    </location>
</feature>
<evidence type="ECO:0000256" key="1">
    <source>
        <dbReference type="SAM" id="MobiDB-lite"/>
    </source>
</evidence>
<dbReference type="EMBL" id="BMIH01000003">
    <property type="protein sequence ID" value="GGB35935.1"/>
    <property type="molecule type" value="Genomic_DNA"/>
</dbReference>
<keyword evidence="2" id="KW-0472">Membrane</keyword>
<feature type="region of interest" description="Disordered" evidence="1">
    <location>
        <begin position="91"/>
        <end position="176"/>
    </location>
</feature>
<feature type="compositionally biased region" description="Low complexity" evidence="1">
    <location>
        <begin position="100"/>
        <end position="110"/>
    </location>
</feature>
<evidence type="ECO:0000313" key="3">
    <source>
        <dbReference type="EMBL" id="GGB35935.1"/>
    </source>
</evidence>
<feature type="transmembrane region" description="Helical" evidence="2">
    <location>
        <begin position="58"/>
        <end position="80"/>
    </location>
</feature>
<evidence type="ECO:0000256" key="2">
    <source>
        <dbReference type="SAM" id="Phobius"/>
    </source>
</evidence>
<dbReference type="AlphaFoldDB" id="A0A916T8R6"/>
<gene>
    <name evidence="3" type="ORF">GCM10011380_26650</name>
</gene>
<feature type="compositionally biased region" description="Pro residues" evidence="1">
    <location>
        <begin position="134"/>
        <end position="144"/>
    </location>
</feature>
<sequence>MATDFERNRSVSTDMERLFGPSAEPGAASDARSRRDSLVTTVVDGANGSRGSRHPRRWLLLAAPLLVALFVLVLAVRFALTLVPENSVAAARPVPPAPRASPAAYSAQASPPRPVTETVTEDTLAPDDFGPAPIETPPPAPPRPAAVRTERSVETDREPPAPRTRRDGCAPGSRDDACIYGDVLAADRRLRRAYDAATRAGVETDSLVAIRRRWNRARGISLDAPDETIRRYDELTEQLDDLLRSEQQ</sequence>